<dbReference type="CDD" id="cd19103">
    <property type="entry name" value="AKR_unchar"/>
    <property type="match status" value="1"/>
</dbReference>
<dbReference type="Proteomes" id="UP000199820">
    <property type="component" value="Unassembled WGS sequence"/>
</dbReference>
<evidence type="ECO:0000313" key="4">
    <source>
        <dbReference type="EMBL" id="SFR63814.1"/>
    </source>
</evidence>
<dbReference type="PANTHER" id="PTHR43364:SF4">
    <property type="entry name" value="NAD(P)-LINKED OXIDOREDUCTASE SUPERFAMILY PROTEIN"/>
    <property type="match status" value="1"/>
</dbReference>
<evidence type="ECO:0000256" key="1">
    <source>
        <dbReference type="ARBA" id="ARBA00023002"/>
    </source>
</evidence>
<dbReference type="Proteomes" id="UP000214760">
    <property type="component" value="Unassembled WGS sequence"/>
</dbReference>
<evidence type="ECO:0000313" key="5">
    <source>
        <dbReference type="Proteomes" id="UP000199820"/>
    </source>
</evidence>
<dbReference type="GO" id="GO:0005829">
    <property type="term" value="C:cytosol"/>
    <property type="evidence" value="ECO:0007669"/>
    <property type="project" value="TreeGrafter"/>
</dbReference>
<dbReference type="EMBL" id="FOZC01000001">
    <property type="protein sequence ID" value="SFR63814.1"/>
    <property type="molecule type" value="Genomic_DNA"/>
</dbReference>
<gene>
    <name evidence="4" type="ORF">SAMN02910262_00133</name>
    <name evidence="3" type="ORF">SAMN04487771_100172</name>
</gene>
<keyword evidence="1" id="KW-0560">Oxidoreductase</keyword>
<dbReference type="AlphaFoldDB" id="A0A1I0A333"/>
<sequence>MANSLPKIALGAWAWGNDGTFGDHLTADSLKPIFDAAMKAGLNLWDTAYVYGMGTSEKILGRFLKDYSRDSYIISDKFTPQCADYSSKTPVEDMLKTEYQMLGIGNMDIYWVHNPVDAPKWIAEVAKYFEGKADVPVIGVSNHNLAEIKEADEILRAHGLRLGAVQNHYSLLNRSSEDSGIVEYCRENGISFWSYMVLEQGALSGKYDTGHPMPAGSGRAETYNPVLDKLEIMNARLQEVADKYKVSPAQIPVAWAIAKGTLPIIGVTKVEHVEDAVKACRVELTPDEMKMLENTADSLELNLIRMWEKKME</sequence>
<dbReference type="SUPFAM" id="SSF51430">
    <property type="entry name" value="NAD(P)-linked oxidoreductase"/>
    <property type="match status" value="1"/>
</dbReference>
<evidence type="ECO:0000313" key="6">
    <source>
        <dbReference type="Proteomes" id="UP000214760"/>
    </source>
</evidence>
<dbReference type="InterPro" id="IPR050523">
    <property type="entry name" value="AKR_Detox_Biosynth"/>
</dbReference>
<proteinExistence type="predicted"/>
<dbReference type="RefSeq" id="WP_031471107.1">
    <property type="nucleotide sequence ID" value="NZ_FOIL01000001.1"/>
</dbReference>
<keyword evidence="5" id="KW-1185">Reference proteome</keyword>
<evidence type="ECO:0000313" key="3">
    <source>
        <dbReference type="EMBL" id="SES88551.1"/>
    </source>
</evidence>
<dbReference type="GO" id="GO:0016491">
    <property type="term" value="F:oxidoreductase activity"/>
    <property type="evidence" value="ECO:0007669"/>
    <property type="project" value="UniProtKB-KW"/>
</dbReference>
<reference evidence="5 6" key="1">
    <citation type="submission" date="2016-10" db="EMBL/GenBank/DDBJ databases">
        <authorList>
            <person name="de Groot N.N."/>
        </authorList>
    </citation>
    <scope>NUCLEOTIDE SEQUENCE [LARGE SCALE GENOMIC DNA]</scope>
    <source>
        <strain evidence="4 6">F</strain>
        <strain evidence="3 5">KH1P1</strain>
    </source>
</reference>
<dbReference type="STRING" id="1526.SAMN02910262_00133"/>
<dbReference type="Pfam" id="PF00248">
    <property type="entry name" value="Aldo_ket_red"/>
    <property type="match status" value="1"/>
</dbReference>
<feature type="domain" description="NADP-dependent oxidoreductase" evidence="2">
    <location>
        <begin position="7"/>
        <end position="294"/>
    </location>
</feature>
<accession>A0A1I0A333</accession>
<dbReference type="InterPro" id="IPR023210">
    <property type="entry name" value="NADP_OxRdtase_dom"/>
</dbReference>
<evidence type="ECO:0000259" key="2">
    <source>
        <dbReference type="Pfam" id="PF00248"/>
    </source>
</evidence>
<organism evidence="3 5">
    <name type="scientific">[Clostridium] aminophilum</name>
    <dbReference type="NCBI Taxonomy" id="1526"/>
    <lineage>
        <taxon>Bacteria</taxon>
        <taxon>Bacillati</taxon>
        <taxon>Bacillota</taxon>
        <taxon>Clostridia</taxon>
        <taxon>Lachnospirales</taxon>
        <taxon>Lachnospiraceae</taxon>
    </lineage>
</organism>
<dbReference type="PANTHER" id="PTHR43364">
    <property type="entry name" value="NADH-SPECIFIC METHYLGLYOXAL REDUCTASE-RELATED"/>
    <property type="match status" value="1"/>
</dbReference>
<dbReference type="EMBL" id="FOIL01000001">
    <property type="protein sequence ID" value="SES88551.1"/>
    <property type="molecule type" value="Genomic_DNA"/>
</dbReference>
<protein>
    <submittedName>
        <fullName evidence="3">Predicted oxidoreductase</fullName>
    </submittedName>
</protein>
<dbReference type="Gene3D" id="3.20.20.100">
    <property type="entry name" value="NADP-dependent oxidoreductase domain"/>
    <property type="match status" value="1"/>
</dbReference>
<dbReference type="InterPro" id="IPR020471">
    <property type="entry name" value="AKR"/>
</dbReference>
<dbReference type="OrthoDB" id="9773828at2"/>
<dbReference type="eggNOG" id="COG0667">
    <property type="taxonomic scope" value="Bacteria"/>
</dbReference>
<name>A0A1I0A333_9FIRM</name>
<dbReference type="InterPro" id="IPR036812">
    <property type="entry name" value="NAD(P)_OxRdtase_dom_sf"/>
</dbReference>
<dbReference type="PRINTS" id="PR00069">
    <property type="entry name" value="ALDKETRDTASE"/>
</dbReference>